<dbReference type="RefSeq" id="WP_379853656.1">
    <property type="nucleotide sequence ID" value="NZ_JBHZPZ010000002.1"/>
</dbReference>
<dbReference type="Proteomes" id="UP001600109">
    <property type="component" value="Unassembled WGS sequence"/>
</dbReference>
<dbReference type="PANTHER" id="PTHR43685:SF2">
    <property type="entry name" value="GLYCOSYLTRANSFERASE 2-LIKE DOMAIN-CONTAINING PROTEIN"/>
    <property type="match status" value="1"/>
</dbReference>
<name>A0ABW6HSQ0_9FLAO</name>
<evidence type="ECO:0000313" key="2">
    <source>
        <dbReference type="EMBL" id="MFE3867013.1"/>
    </source>
</evidence>
<dbReference type="SUPFAM" id="SSF53448">
    <property type="entry name" value="Nucleotide-diphospho-sugar transferases"/>
    <property type="match status" value="1"/>
</dbReference>
<reference evidence="2 3" key="1">
    <citation type="submission" date="2024-06" db="EMBL/GenBank/DDBJ databases">
        <title>Flavobacterium spp. isolated from glacier.</title>
        <authorList>
            <person name="Han D."/>
        </authorList>
    </citation>
    <scope>NUCLEOTIDE SEQUENCE [LARGE SCALE GENOMIC DNA]</scope>
    <source>
        <strain evidence="2 3">LS2P90</strain>
    </source>
</reference>
<dbReference type="Gene3D" id="3.90.550.10">
    <property type="entry name" value="Spore Coat Polysaccharide Biosynthesis Protein SpsA, Chain A"/>
    <property type="match status" value="1"/>
</dbReference>
<dbReference type="InterPro" id="IPR001173">
    <property type="entry name" value="Glyco_trans_2-like"/>
</dbReference>
<evidence type="ECO:0000313" key="3">
    <source>
        <dbReference type="Proteomes" id="UP001600109"/>
    </source>
</evidence>
<dbReference type="Pfam" id="PF00535">
    <property type="entry name" value="Glycos_transf_2"/>
    <property type="match status" value="1"/>
</dbReference>
<organism evidence="2 3">
    <name type="scientific">Flavobacterium xylosi</name>
    <dbReference type="NCBI Taxonomy" id="3230415"/>
    <lineage>
        <taxon>Bacteria</taxon>
        <taxon>Pseudomonadati</taxon>
        <taxon>Bacteroidota</taxon>
        <taxon>Flavobacteriia</taxon>
        <taxon>Flavobacteriales</taxon>
        <taxon>Flavobacteriaceae</taxon>
        <taxon>Flavobacterium</taxon>
    </lineage>
</organism>
<feature type="domain" description="Glycosyltransferase 2-like" evidence="1">
    <location>
        <begin position="8"/>
        <end position="150"/>
    </location>
</feature>
<dbReference type="CDD" id="cd00761">
    <property type="entry name" value="Glyco_tranf_GTA_type"/>
    <property type="match status" value="1"/>
</dbReference>
<proteinExistence type="predicted"/>
<comment type="caution">
    <text evidence="2">The sequence shown here is derived from an EMBL/GenBank/DDBJ whole genome shotgun (WGS) entry which is preliminary data.</text>
</comment>
<dbReference type="PANTHER" id="PTHR43685">
    <property type="entry name" value="GLYCOSYLTRANSFERASE"/>
    <property type="match status" value="1"/>
</dbReference>
<accession>A0ABW6HSQ0</accession>
<protein>
    <submittedName>
        <fullName evidence="2">Glycosyltransferase family 2 protein</fullName>
    </submittedName>
</protein>
<sequence>MSNNPKVTIIMATYNRAHFIEETLLSIQNQTFSEWECLIIDDGGSDNTKEVIAEILIQDKRFQFLKRPDSYIKGLSGCRNHGLDLAKGEYIIFFDDDDIVHPQNLECCVDELSKKDISFCRYIRDAFFGDFDYAFDYSKTYTSFYIDKKDVEKMLRNELQFNSCAIMWKAGCFERNRFAENLMYCEDWELYSRIVSSGYSGISIAKSLFFGRKHAESMTGEFYRNDPIRRESFTEAILLVLQSLKEKQLLTYSLKRYFIATAIEFKEYNLYEKTLNILELPKFEKMKWQIFYAILPLRLTLYRMKKVIKKKINQ</sequence>
<dbReference type="InterPro" id="IPR050834">
    <property type="entry name" value="Glycosyltransf_2"/>
</dbReference>
<dbReference type="InterPro" id="IPR029044">
    <property type="entry name" value="Nucleotide-diphossugar_trans"/>
</dbReference>
<gene>
    <name evidence="2" type="ORF">ACFX5E_02875</name>
</gene>
<keyword evidence="3" id="KW-1185">Reference proteome</keyword>
<dbReference type="EMBL" id="JBHZPZ010000002">
    <property type="protein sequence ID" value="MFE3867013.1"/>
    <property type="molecule type" value="Genomic_DNA"/>
</dbReference>
<evidence type="ECO:0000259" key="1">
    <source>
        <dbReference type="Pfam" id="PF00535"/>
    </source>
</evidence>